<evidence type="ECO:0000259" key="4">
    <source>
        <dbReference type="Pfam" id="PF16113"/>
    </source>
</evidence>
<dbReference type="GO" id="GO:0003860">
    <property type="term" value="F:3-hydroxyisobutyryl-CoA hydrolase activity"/>
    <property type="evidence" value="ECO:0007669"/>
    <property type="project" value="UniProtKB-EC"/>
</dbReference>
<dbReference type="Proteomes" id="UP000535437">
    <property type="component" value="Unassembled WGS sequence"/>
</dbReference>
<dbReference type="Gene3D" id="3.90.226.10">
    <property type="entry name" value="2-enoyl-CoA Hydratase, Chain A, domain 1"/>
    <property type="match status" value="1"/>
</dbReference>
<dbReference type="GO" id="GO:0006574">
    <property type="term" value="P:L-valine catabolic process"/>
    <property type="evidence" value="ECO:0007669"/>
    <property type="project" value="TreeGrafter"/>
</dbReference>
<dbReference type="GO" id="GO:0016829">
    <property type="term" value="F:lyase activity"/>
    <property type="evidence" value="ECO:0007669"/>
    <property type="project" value="UniProtKB-KW"/>
</dbReference>
<comment type="caution">
    <text evidence="5">The sequence shown here is derived from an EMBL/GenBank/DDBJ whole genome shotgun (WGS) entry which is preliminary data.</text>
</comment>
<dbReference type="EC" id="3.1.2.4" evidence="2"/>
<name>A0A7Z0KAS4_9MICC</name>
<feature type="domain" description="Enoyl-CoA hydratase/isomerase" evidence="4">
    <location>
        <begin position="19"/>
        <end position="356"/>
    </location>
</feature>
<keyword evidence="5" id="KW-0456">Lyase</keyword>
<dbReference type="PANTHER" id="PTHR43176">
    <property type="entry name" value="3-HYDROXYISOBUTYRYL-COA HYDROLASE-RELATED"/>
    <property type="match status" value="1"/>
</dbReference>
<proteinExistence type="predicted"/>
<accession>A0A7Z0KAS4</accession>
<protein>
    <recommendedName>
        <fullName evidence="2">3-hydroxyisobutyryl-CoA hydrolase</fullName>
        <ecNumber evidence="2">3.1.2.4</ecNumber>
    </recommendedName>
</protein>
<evidence type="ECO:0000313" key="6">
    <source>
        <dbReference type="Proteomes" id="UP000535437"/>
    </source>
</evidence>
<gene>
    <name evidence="5" type="ORF">HNR09_001986</name>
</gene>
<dbReference type="RefSeq" id="WP_179541900.1">
    <property type="nucleotide sequence ID" value="NZ_BAAALL010000005.1"/>
</dbReference>
<comment type="catalytic activity">
    <reaction evidence="1">
        <text>3-hydroxy-2-methylpropanoyl-CoA + H2O = 3-hydroxy-2-methylpropanoate + CoA + H(+)</text>
        <dbReference type="Rhea" id="RHEA:20888"/>
        <dbReference type="ChEBI" id="CHEBI:11805"/>
        <dbReference type="ChEBI" id="CHEBI:15377"/>
        <dbReference type="ChEBI" id="CHEBI:15378"/>
        <dbReference type="ChEBI" id="CHEBI:57287"/>
        <dbReference type="ChEBI" id="CHEBI:57340"/>
        <dbReference type="EC" id="3.1.2.4"/>
    </reaction>
</comment>
<dbReference type="SUPFAM" id="SSF52096">
    <property type="entry name" value="ClpP/crotonase"/>
    <property type="match status" value="1"/>
</dbReference>
<dbReference type="InterPro" id="IPR029045">
    <property type="entry name" value="ClpP/crotonase-like_dom_sf"/>
</dbReference>
<keyword evidence="6" id="KW-1185">Reference proteome</keyword>
<dbReference type="GO" id="GO:0005829">
    <property type="term" value="C:cytosol"/>
    <property type="evidence" value="ECO:0007669"/>
    <property type="project" value="TreeGrafter"/>
</dbReference>
<dbReference type="InterPro" id="IPR032259">
    <property type="entry name" value="HIBYL-CoA-H"/>
</dbReference>
<keyword evidence="3" id="KW-0378">Hydrolase</keyword>
<dbReference type="NCBIfam" id="NF004127">
    <property type="entry name" value="PRK05617.1"/>
    <property type="match status" value="1"/>
</dbReference>
<evidence type="ECO:0000256" key="2">
    <source>
        <dbReference type="ARBA" id="ARBA00011915"/>
    </source>
</evidence>
<organism evidence="5 6">
    <name type="scientific">Nesterenkonia xinjiangensis</name>
    <dbReference type="NCBI Taxonomy" id="225327"/>
    <lineage>
        <taxon>Bacteria</taxon>
        <taxon>Bacillati</taxon>
        <taxon>Actinomycetota</taxon>
        <taxon>Actinomycetes</taxon>
        <taxon>Micrococcales</taxon>
        <taxon>Micrococcaceae</taxon>
        <taxon>Nesterenkonia</taxon>
    </lineage>
</organism>
<evidence type="ECO:0000256" key="3">
    <source>
        <dbReference type="ARBA" id="ARBA00022801"/>
    </source>
</evidence>
<dbReference type="PANTHER" id="PTHR43176:SF3">
    <property type="entry name" value="3-HYDROXYISOBUTYRYL-COA HYDROLASE, MITOCHONDRIAL"/>
    <property type="match status" value="1"/>
</dbReference>
<evidence type="ECO:0000313" key="5">
    <source>
        <dbReference type="EMBL" id="NYJ78575.1"/>
    </source>
</evidence>
<dbReference type="Pfam" id="PF16113">
    <property type="entry name" value="ECH_2"/>
    <property type="match status" value="1"/>
</dbReference>
<sequence>MGRETFTGDVAFEVRGHLGIITLNRPKAMNALTQLMCESVHIQLEEWASDDAVAQVLVRGAGERGLCAGGDVIGVYRDMVEHQERDGGPLLPDGTPAYRAHFATEDFWAVEYRMNLLIAQYPKPYIALMDGLVLGGGIGISAHGSHRIVTERTRAGMPETTIGFCPDVGGSYLLGHAPRKVGLHAGMLGAHLDAADAIHAGLADTRIDSASIDRLIAELTSGSADEVLPRFAVDPGDSSLGAAEWINHVYSGNDVDIILARLDGVAGEVPEAAEAAAELRARSPLSVRVAHRAITTAAELSLPGALIQEYTVGMHMLRSHDFREGIRAQLVDKDRSPSWNPARLADVDDDLLDHFFTPVPHKILELPHD</sequence>
<reference evidence="5 6" key="1">
    <citation type="submission" date="2020-07" db="EMBL/GenBank/DDBJ databases">
        <title>Sequencing the genomes of 1000 actinobacteria strains.</title>
        <authorList>
            <person name="Klenk H.-P."/>
        </authorList>
    </citation>
    <scope>NUCLEOTIDE SEQUENCE [LARGE SCALE GENOMIC DNA]</scope>
    <source>
        <strain evidence="5 6">DSM 15475</strain>
    </source>
</reference>
<dbReference type="AlphaFoldDB" id="A0A7Z0KAS4"/>
<evidence type="ECO:0000256" key="1">
    <source>
        <dbReference type="ARBA" id="ARBA00001709"/>
    </source>
</evidence>
<dbReference type="CDD" id="cd06558">
    <property type="entry name" value="crotonase-like"/>
    <property type="match status" value="1"/>
</dbReference>
<dbReference type="EMBL" id="JACCFY010000001">
    <property type="protein sequence ID" value="NYJ78575.1"/>
    <property type="molecule type" value="Genomic_DNA"/>
</dbReference>
<dbReference type="InterPro" id="IPR045004">
    <property type="entry name" value="ECH_dom"/>
</dbReference>